<evidence type="ECO:0000313" key="7">
    <source>
        <dbReference type="EMBL" id="TFK28926.1"/>
    </source>
</evidence>
<sequence>MSAKSSVSTEMLLDVLKNPHDPIWCGTGIRGLVADCVATADLELDEEQDSETNMWKFVRNTQAMLQSPKPSPKGCKMPKSVWQALYNMIFYSRNNDQVRKLIDAFNVCRCQERYLALISWAPEYGKKIMLDNLRYYHAMPDGVLDNGLESSRAAEEYPHRLASPSNTLPRPYAEIQVVTYLFKLIYDYLSYRKMKPLGQGECKTWPTSLDDLIPYGPDNLVRTIMSWYQVFPSTKLFAIFSEVLRVGADRLVPTIVRLNFSKFLVNAWKTHFDYAFNKIKSGTATPAVIRAYIQSKQDIKSLLHVLVMTESFSSQRFEQVFEGCEIKLIQLCSLTSYLNQHPLVQEQVKGSKDRVLEWIAQVTYRYFHLHRYIDIGLLLHPSIVRMDQITFPWDKPVFVEEFVIKTVMRLRSESRCTRWGCTNSIHAAGRAQKRCSLCGVAVYCCKPCQAGDWKDKRFPHRKLCPLLAGLVKAAGEEGVSLLDLADVNRKKDGRIPRKDVHSLFEEQSEEKFYEYPLDYDYVEVAGRLRASGYPQRNLKLLESWVDTFPTRYGPKPPPTLSQFRQFAPGFFTYERVLAEFVRKYKAPPAREMDRSKGWNHEASTNSAISSSSQSKDYPLARN</sequence>
<keyword evidence="8" id="KW-1185">Reference proteome</keyword>
<evidence type="ECO:0000256" key="3">
    <source>
        <dbReference type="ARBA" id="ARBA00022833"/>
    </source>
</evidence>
<dbReference type="InterPro" id="IPR002893">
    <property type="entry name" value="Znf_MYND"/>
</dbReference>
<feature type="compositionally biased region" description="Low complexity" evidence="5">
    <location>
        <begin position="603"/>
        <end position="614"/>
    </location>
</feature>
<dbReference type="SUPFAM" id="SSF144232">
    <property type="entry name" value="HIT/MYND zinc finger-like"/>
    <property type="match status" value="1"/>
</dbReference>
<feature type="region of interest" description="Disordered" evidence="5">
    <location>
        <begin position="591"/>
        <end position="622"/>
    </location>
</feature>
<dbReference type="PROSITE" id="PS50865">
    <property type="entry name" value="ZF_MYND_2"/>
    <property type="match status" value="1"/>
</dbReference>
<dbReference type="Gene3D" id="2.170.270.10">
    <property type="entry name" value="SET domain"/>
    <property type="match status" value="1"/>
</dbReference>
<evidence type="ECO:0000259" key="6">
    <source>
        <dbReference type="PROSITE" id="PS50865"/>
    </source>
</evidence>
<dbReference type="Gene3D" id="1.10.220.160">
    <property type="match status" value="1"/>
</dbReference>
<dbReference type="OrthoDB" id="2998255at2759"/>
<dbReference type="InterPro" id="IPR046341">
    <property type="entry name" value="SET_dom_sf"/>
</dbReference>
<feature type="domain" description="MYND-type" evidence="6">
    <location>
        <begin position="421"/>
        <end position="464"/>
    </location>
</feature>
<evidence type="ECO:0000256" key="4">
    <source>
        <dbReference type="PROSITE-ProRule" id="PRU00134"/>
    </source>
</evidence>
<evidence type="ECO:0000313" key="8">
    <source>
        <dbReference type="Proteomes" id="UP000307440"/>
    </source>
</evidence>
<keyword evidence="3" id="KW-0862">Zinc</keyword>
<evidence type="ECO:0000256" key="1">
    <source>
        <dbReference type="ARBA" id="ARBA00022723"/>
    </source>
</evidence>
<keyword evidence="2 4" id="KW-0863">Zinc-finger</keyword>
<name>A0A5C3LA87_COPMA</name>
<reference evidence="7 8" key="1">
    <citation type="journal article" date="2019" name="Nat. Ecol. Evol.">
        <title>Megaphylogeny resolves global patterns of mushroom evolution.</title>
        <authorList>
            <person name="Varga T."/>
            <person name="Krizsan K."/>
            <person name="Foldi C."/>
            <person name="Dima B."/>
            <person name="Sanchez-Garcia M."/>
            <person name="Sanchez-Ramirez S."/>
            <person name="Szollosi G.J."/>
            <person name="Szarkandi J.G."/>
            <person name="Papp V."/>
            <person name="Albert L."/>
            <person name="Andreopoulos W."/>
            <person name="Angelini C."/>
            <person name="Antonin V."/>
            <person name="Barry K.W."/>
            <person name="Bougher N.L."/>
            <person name="Buchanan P."/>
            <person name="Buyck B."/>
            <person name="Bense V."/>
            <person name="Catcheside P."/>
            <person name="Chovatia M."/>
            <person name="Cooper J."/>
            <person name="Damon W."/>
            <person name="Desjardin D."/>
            <person name="Finy P."/>
            <person name="Geml J."/>
            <person name="Haridas S."/>
            <person name="Hughes K."/>
            <person name="Justo A."/>
            <person name="Karasinski D."/>
            <person name="Kautmanova I."/>
            <person name="Kiss B."/>
            <person name="Kocsube S."/>
            <person name="Kotiranta H."/>
            <person name="LaButti K.M."/>
            <person name="Lechner B.E."/>
            <person name="Liimatainen K."/>
            <person name="Lipzen A."/>
            <person name="Lukacs Z."/>
            <person name="Mihaltcheva S."/>
            <person name="Morgado L.N."/>
            <person name="Niskanen T."/>
            <person name="Noordeloos M.E."/>
            <person name="Ohm R.A."/>
            <person name="Ortiz-Santana B."/>
            <person name="Ovrebo C."/>
            <person name="Racz N."/>
            <person name="Riley R."/>
            <person name="Savchenko A."/>
            <person name="Shiryaev A."/>
            <person name="Soop K."/>
            <person name="Spirin V."/>
            <person name="Szebenyi C."/>
            <person name="Tomsovsky M."/>
            <person name="Tulloss R.E."/>
            <person name="Uehling J."/>
            <person name="Grigoriev I.V."/>
            <person name="Vagvolgyi C."/>
            <person name="Papp T."/>
            <person name="Martin F.M."/>
            <person name="Miettinen O."/>
            <person name="Hibbett D.S."/>
            <person name="Nagy L.G."/>
        </authorList>
    </citation>
    <scope>NUCLEOTIDE SEQUENCE [LARGE SCALE GENOMIC DNA]</scope>
    <source>
        <strain evidence="7 8">CBS 121175</strain>
    </source>
</reference>
<dbReference type="EMBL" id="ML210152">
    <property type="protein sequence ID" value="TFK28926.1"/>
    <property type="molecule type" value="Genomic_DNA"/>
</dbReference>
<gene>
    <name evidence="7" type="ORF">FA15DRAFT_611017</name>
</gene>
<organism evidence="7 8">
    <name type="scientific">Coprinopsis marcescibilis</name>
    <name type="common">Agaric fungus</name>
    <name type="synonym">Psathyrella marcescibilis</name>
    <dbReference type="NCBI Taxonomy" id="230819"/>
    <lineage>
        <taxon>Eukaryota</taxon>
        <taxon>Fungi</taxon>
        <taxon>Dikarya</taxon>
        <taxon>Basidiomycota</taxon>
        <taxon>Agaricomycotina</taxon>
        <taxon>Agaricomycetes</taxon>
        <taxon>Agaricomycetidae</taxon>
        <taxon>Agaricales</taxon>
        <taxon>Agaricineae</taxon>
        <taxon>Psathyrellaceae</taxon>
        <taxon>Coprinopsis</taxon>
    </lineage>
</organism>
<accession>A0A5C3LA87</accession>
<dbReference type="STRING" id="230819.A0A5C3LA87"/>
<proteinExistence type="predicted"/>
<dbReference type="Gene3D" id="6.10.140.2220">
    <property type="match status" value="1"/>
</dbReference>
<dbReference type="AlphaFoldDB" id="A0A5C3LA87"/>
<keyword evidence="1" id="KW-0479">Metal-binding</keyword>
<protein>
    <recommendedName>
        <fullName evidence="6">MYND-type domain-containing protein</fullName>
    </recommendedName>
</protein>
<evidence type="ECO:0000256" key="2">
    <source>
        <dbReference type="ARBA" id="ARBA00022771"/>
    </source>
</evidence>
<dbReference type="GO" id="GO:0008270">
    <property type="term" value="F:zinc ion binding"/>
    <property type="evidence" value="ECO:0007669"/>
    <property type="project" value="UniProtKB-KW"/>
</dbReference>
<evidence type="ECO:0000256" key="5">
    <source>
        <dbReference type="SAM" id="MobiDB-lite"/>
    </source>
</evidence>
<dbReference type="Proteomes" id="UP000307440">
    <property type="component" value="Unassembled WGS sequence"/>
</dbReference>